<reference evidence="1 2" key="1">
    <citation type="journal article" date="2018" name="Genet. Mol. Biol.">
        <title>The genome sequence of Dyella jiangningensis FCAV SCS01 from a lignocellulose-decomposing microbial consortium metagenome reveals potential for biotechnological applications.</title>
        <authorList>
            <person name="Desiderato J.G."/>
            <person name="Alvarenga D.O."/>
            <person name="Constancio M.T.L."/>
            <person name="Alves L.M.C."/>
            <person name="Varani A.M."/>
        </authorList>
    </citation>
    <scope>NUCLEOTIDE SEQUENCE [LARGE SCALE GENOMIC DNA]</scope>
    <source>
        <strain evidence="1 2">FCAV SCS01</strain>
    </source>
</reference>
<dbReference type="Proteomes" id="UP000248926">
    <property type="component" value="Unassembled WGS sequence"/>
</dbReference>
<comment type="caution">
    <text evidence="1">The sequence shown here is derived from an EMBL/GenBank/DDBJ whole genome shotgun (WGS) entry which is preliminary data.</text>
</comment>
<name>A0A328PAQ0_9GAMM</name>
<evidence type="ECO:0000313" key="1">
    <source>
        <dbReference type="EMBL" id="RAO77264.1"/>
    </source>
</evidence>
<dbReference type="EMBL" id="NFZS01000001">
    <property type="protein sequence ID" value="RAO77264.1"/>
    <property type="molecule type" value="Genomic_DNA"/>
</dbReference>
<organism evidence="1 2">
    <name type="scientific">Dyella jiangningensis</name>
    <dbReference type="NCBI Taxonomy" id="1379159"/>
    <lineage>
        <taxon>Bacteria</taxon>
        <taxon>Pseudomonadati</taxon>
        <taxon>Pseudomonadota</taxon>
        <taxon>Gammaproteobacteria</taxon>
        <taxon>Lysobacterales</taxon>
        <taxon>Rhodanobacteraceae</taxon>
        <taxon>Dyella</taxon>
    </lineage>
</organism>
<protein>
    <submittedName>
        <fullName evidence="1">Uncharacterized protein</fullName>
    </submittedName>
</protein>
<accession>A0A328PAQ0</accession>
<proteinExistence type="predicted"/>
<dbReference type="AlphaFoldDB" id="A0A328PAQ0"/>
<evidence type="ECO:0000313" key="2">
    <source>
        <dbReference type="Proteomes" id="UP000248926"/>
    </source>
</evidence>
<sequence length="121" mass="14192">MAGMVEVKWVRAKSRGDSAPERWRAHLVKPWMSCEFAWLVRRGDGWHLELMTRDLRIRDVAVYRAPEHAMRHVDRWIASRWMHTVPASDEDDPRARSERRQSKALKHWLAVLVHETAGASS</sequence>
<gene>
    <name evidence="1" type="ORF">CA260_05080</name>
</gene>
<keyword evidence="2" id="KW-1185">Reference proteome</keyword>